<name>A0A7K1FQH7_9ACTN</name>
<keyword evidence="4" id="KW-1185">Reference proteome</keyword>
<proteinExistence type="predicted"/>
<dbReference type="EMBL" id="WLYK01000009">
    <property type="protein sequence ID" value="MTD16398.1"/>
    <property type="molecule type" value="Genomic_DNA"/>
</dbReference>
<gene>
    <name evidence="3" type="ORF">GIS00_20895</name>
</gene>
<dbReference type="Proteomes" id="UP000460221">
    <property type="component" value="Unassembled WGS sequence"/>
</dbReference>
<dbReference type="Pfam" id="PF10823">
    <property type="entry name" value="DUF2568"/>
    <property type="match status" value="1"/>
</dbReference>
<dbReference type="InterPro" id="IPR021214">
    <property type="entry name" value="DUF2568"/>
</dbReference>
<feature type="transmembrane region" description="Helical" evidence="2">
    <location>
        <begin position="109"/>
        <end position="127"/>
    </location>
</feature>
<evidence type="ECO:0000256" key="1">
    <source>
        <dbReference type="SAM" id="MobiDB-lite"/>
    </source>
</evidence>
<keyword evidence="2" id="KW-1133">Transmembrane helix</keyword>
<evidence type="ECO:0000256" key="2">
    <source>
        <dbReference type="SAM" id="Phobius"/>
    </source>
</evidence>
<dbReference type="AlphaFoldDB" id="A0A7K1FQH7"/>
<comment type="caution">
    <text evidence="3">The sequence shown here is derived from an EMBL/GenBank/DDBJ whole genome shotgun (WGS) entry which is preliminary data.</text>
</comment>
<feature type="transmembrane region" description="Helical" evidence="2">
    <location>
        <begin position="77"/>
        <end position="97"/>
    </location>
</feature>
<accession>A0A7K1FQH7</accession>
<protein>
    <submittedName>
        <fullName evidence="3">DUF2568 domain-containing protein</fullName>
    </submittedName>
</protein>
<sequence length="154" mass="15769">MPVSPTTSRRPRSPTGAFGVPRVCSRPPSGRVVDVTDRGPLDGASPALAVALTVRFLAELAVLVGVAVLVSSVTSGWWRWPAAALAVVAVAVLWGRFLSPKAAVAIPPAAALGIEAALFLGTGLGLVLTGRPIPAVIGAVVWALDRLALAILRR</sequence>
<feature type="region of interest" description="Disordered" evidence="1">
    <location>
        <begin position="1"/>
        <end position="20"/>
    </location>
</feature>
<keyword evidence="2" id="KW-0472">Membrane</keyword>
<evidence type="ECO:0000313" key="3">
    <source>
        <dbReference type="EMBL" id="MTD16398.1"/>
    </source>
</evidence>
<keyword evidence="2" id="KW-0812">Transmembrane</keyword>
<feature type="transmembrane region" description="Helical" evidence="2">
    <location>
        <begin position="47"/>
        <end position="71"/>
    </location>
</feature>
<organism evidence="3 4">
    <name type="scientific">Nakamurella alba</name>
    <dbReference type="NCBI Taxonomy" id="2665158"/>
    <lineage>
        <taxon>Bacteria</taxon>
        <taxon>Bacillati</taxon>
        <taxon>Actinomycetota</taxon>
        <taxon>Actinomycetes</taxon>
        <taxon>Nakamurellales</taxon>
        <taxon>Nakamurellaceae</taxon>
        <taxon>Nakamurella</taxon>
    </lineage>
</organism>
<evidence type="ECO:0000313" key="4">
    <source>
        <dbReference type="Proteomes" id="UP000460221"/>
    </source>
</evidence>
<reference evidence="3 4" key="1">
    <citation type="submission" date="2019-11" db="EMBL/GenBank/DDBJ databases">
        <authorList>
            <person name="Jiang L.-Q."/>
        </authorList>
    </citation>
    <scope>NUCLEOTIDE SEQUENCE [LARGE SCALE GENOMIC DNA]</scope>
    <source>
        <strain evidence="3 4">YIM 132087</strain>
    </source>
</reference>